<keyword evidence="1" id="KW-0812">Transmembrane</keyword>
<evidence type="ECO:0000313" key="2">
    <source>
        <dbReference type="EMBL" id="CAA9519391.1"/>
    </source>
</evidence>
<sequence length="43" mass="4671">MRRIDQTSAETLVMRAAKAAVSAASTTIMVRLLIPSAYQDGYL</sequence>
<feature type="transmembrane region" description="Helical" evidence="1">
    <location>
        <begin position="12"/>
        <end position="34"/>
    </location>
</feature>
<dbReference type="EMBL" id="CADCVX010000384">
    <property type="protein sequence ID" value="CAA9519391.1"/>
    <property type="molecule type" value="Genomic_DNA"/>
</dbReference>
<proteinExistence type="predicted"/>
<keyword evidence="1" id="KW-1133">Transmembrane helix</keyword>
<reference evidence="2" key="1">
    <citation type="submission" date="2020-02" db="EMBL/GenBank/DDBJ databases">
        <authorList>
            <person name="Meier V. D."/>
        </authorList>
    </citation>
    <scope>NUCLEOTIDE SEQUENCE</scope>
    <source>
        <strain evidence="2">AVDCRST_MAG91</strain>
    </source>
</reference>
<protein>
    <submittedName>
        <fullName evidence="2">Uncharacterized protein</fullName>
    </submittedName>
</protein>
<accession>A0A6J4TCT8</accession>
<dbReference type="AlphaFoldDB" id="A0A6J4TCT8"/>
<gene>
    <name evidence="2" type="ORF">AVDCRST_MAG91-2103</name>
</gene>
<keyword evidence="1" id="KW-0472">Membrane</keyword>
<evidence type="ECO:0000256" key="1">
    <source>
        <dbReference type="SAM" id="Phobius"/>
    </source>
</evidence>
<name>A0A6J4TCT8_9SPHN</name>
<organism evidence="2">
    <name type="scientific">uncultured Sphingomonadaceae bacterium</name>
    <dbReference type="NCBI Taxonomy" id="169976"/>
    <lineage>
        <taxon>Bacteria</taxon>
        <taxon>Pseudomonadati</taxon>
        <taxon>Pseudomonadota</taxon>
        <taxon>Alphaproteobacteria</taxon>
        <taxon>Sphingomonadales</taxon>
        <taxon>Sphingomonadaceae</taxon>
        <taxon>environmental samples</taxon>
    </lineage>
</organism>